<dbReference type="PRINTS" id="PR00081">
    <property type="entry name" value="GDHRDH"/>
</dbReference>
<sequence>MRTVGAIASELTFTEPAFGGLQWRPMICAAGCQTAKLCVTPWRNKHFLSSATIHRVGLREHDNSPVRVIRDILWTILLVNYEIFCAIFRCFVPAEPKDVSGEVVLITGTGHGMGREMALRFGRLGAKVVCVDINPEGNEQTYKMILAEKGKVFKYVCDVADRAAVMQLAEKVRREVGEVDILVNNAGIMPCKPVLQQTEKEIRLMMDINVNGNLWFIQAFLPSMIERNHGHIVAISSMAGLMGTRNLVPYCGSKYAVRGIMEALAVELRAEPTDTSGIHFTTVCPSIVNTGLCHKPRIRFKKALKIVEPGEAADIIVDSVLRNVLEISIPTRLHNAIRYLYRMIPISAAFALNDLADSGADAHD</sequence>
<name>A0ABN8I9A1_9NEOP</name>
<protein>
    <submittedName>
        <fullName evidence="4">Uncharacterized protein</fullName>
    </submittedName>
</protein>
<evidence type="ECO:0000256" key="3">
    <source>
        <dbReference type="RuleBase" id="RU000363"/>
    </source>
</evidence>
<evidence type="ECO:0000313" key="4">
    <source>
        <dbReference type="EMBL" id="CAH2050867.1"/>
    </source>
</evidence>
<reference evidence="4" key="1">
    <citation type="submission" date="2022-03" db="EMBL/GenBank/DDBJ databases">
        <authorList>
            <person name="Martin H S."/>
        </authorList>
    </citation>
    <scope>NUCLEOTIDE SEQUENCE</scope>
</reference>
<dbReference type="EMBL" id="OW152814">
    <property type="protein sequence ID" value="CAH2050867.1"/>
    <property type="molecule type" value="Genomic_DNA"/>
</dbReference>
<gene>
    <name evidence="4" type="ORF">IPOD504_LOCUS7738</name>
</gene>
<dbReference type="Pfam" id="PF00106">
    <property type="entry name" value="adh_short"/>
    <property type="match status" value="1"/>
</dbReference>
<evidence type="ECO:0000256" key="2">
    <source>
        <dbReference type="ARBA" id="ARBA00023002"/>
    </source>
</evidence>
<keyword evidence="2" id="KW-0560">Oxidoreductase</keyword>
<dbReference type="PRINTS" id="PR00080">
    <property type="entry name" value="SDRFAMILY"/>
</dbReference>
<dbReference type="InterPro" id="IPR002347">
    <property type="entry name" value="SDR_fam"/>
</dbReference>
<dbReference type="SUPFAM" id="SSF51735">
    <property type="entry name" value="NAD(P)-binding Rossmann-fold domains"/>
    <property type="match status" value="1"/>
</dbReference>
<comment type="similarity">
    <text evidence="1 3">Belongs to the short-chain dehydrogenases/reductases (SDR) family.</text>
</comment>
<evidence type="ECO:0000256" key="1">
    <source>
        <dbReference type="ARBA" id="ARBA00006484"/>
    </source>
</evidence>
<dbReference type="InterPro" id="IPR036291">
    <property type="entry name" value="NAD(P)-bd_dom_sf"/>
</dbReference>
<evidence type="ECO:0000313" key="5">
    <source>
        <dbReference type="Proteomes" id="UP000837857"/>
    </source>
</evidence>
<dbReference type="PROSITE" id="PS00061">
    <property type="entry name" value="ADH_SHORT"/>
    <property type="match status" value="1"/>
</dbReference>
<feature type="non-terminal residue" evidence="4">
    <location>
        <position position="1"/>
    </location>
</feature>
<keyword evidence="5" id="KW-1185">Reference proteome</keyword>
<proteinExistence type="inferred from homology"/>
<dbReference type="PANTHER" id="PTHR24322">
    <property type="entry name" value="PKSB"/>
    <property type="match status" value="1"/>
</dbReference>
<dbReference type="Proteomes" id="UP000837857">
    <property type="component" value="Chromosome 2"/>
</dbReference>
<dbReference type="PANTHER" id="PTHR24322:SF736">
    <property type="entry name" value="RETINOL DEHYDROGENASE 10"/>
    <property type="match status" value="1"/>
</dbReference>
<dbReference type="InterPro" id="IPR020904">
    <property type="entry name" value="Sc_DH/Rdtase_CS"/>
</dbReference>
<dbReference type="Gene3D" id="3.40.50.720">
    <property type="entry name" value="NAD(P)-binding Rossmann-like Domain"/>
    <property type="match status" value="1"/>
</dbReference>
<accession>A0ABN8I9A1</accession>
<organism evidence="4 5">
    <name type="scientific">Iphiclides podalirius</name>
    <name type="common">scarce swallowtail</name>
    <dbReference type="NCBI Taxonomy" id="110791"/>
    <lineage>
        <taxon>Eukaryota</taxon>
        <taxon>Metazoa</taxon>
        <taxon>Ecdysozoa</taxon>
        <taxon>Arthropoda</taxon>
        <taxon>Hexapoda</taxon>
        <taxon>Insecta</taxon>
        <taxon>Pterygota</taxon>
        <taxon>Neoptera</taxon>
        <taxon>Endopterygota</taxon>
        <taxon>Lepidoptera</taxon>
        <taxon>Glossata</taxon>
        <taxon>Ditrysia</taxon>
        <taxon>Papilionoidea</taxon>
        <taxon>Papilionidae</taxon>
        <taxon>Papilioninae</taxon>
        <taxon>Iphiclides</taxon>
    </lineage>
</organism>
<dbReference type="CDD" id="cd05339">
    <property type="entry name" value="17beta-HSDXI-like_SDR_c"/>
    <property type="match status" value="1"/>
</dbReference>